<sequence length="126" mass="13714">MAAVCPLGSVCTMICCPPACSSCVCPLAWGIWSTCGCVVTWVMGVPESDCITATCCWWSAVATARDWPWDELAPTELTTWYCSICIPPRTRLGPGPVAARALRLSATSFKLVPNLPEAEWSHRRFC</sequence>
<keyword evidence="1" id="KW-0732">Signal</keyword>
<accession>A0A6B0UQS8</accession>
<organism evidence="2">
    <name type="scientific">Ixodes ricinus</name>
    <name type="common">Common tick</name>
    <name type="synonym">Acarus ricinus</name>
    <dbReference type="NCBI Taxonomy" id="34613"/>
    <lineage>
        <taxon>Eukaryota</taxon>
        <taxon>Metazoa</taxon>
        <taxon>Ecdysozoa</taxon>
        <taxon>Arthropoda</taxon>
        <taxon>Chelicerata</taxon>
        <taxon>Arachnida</taxon>
        <taxon>Acari</taxon>
        <taxon>Parasitiformes</taxon>
        <taxon>Ixodida</taxon>
        <taxon>Ixodoidea</taxon>
        <taxon>Ixodidae</taxon>
        <taxon>Ixodinae</taxon>
        <taxon>Ixodes</taxon>
    </lineage>
</organism>
<evidence type="ECO:0000256" key="1">
    <source>
        <dbReference type="SAM" id="SignalP"/>
    </source>
</evidence>
<protein>
    <submittedName>
        <fullName evidence="2">Putative secreted protein</fullName>
    </submittedName>
</protein>
<dbReference type="EMBL" id="GIFC01009781">
    <property type="protein sequence ID" value="MXU91864.1"/>
    <property type="molecule type" value="Transcribed_RNA"/>
</dbReference>
<evidence type="ECO:0000313" key="2">
    <source>
        <dbReference type="EMBL" id="MXU91864.1"/>
    </source>
</evidence>
<reference evidence="2" key="1">
    <citation type="submission" date="2019-12" db="EMBL/GenBank/DDBJ databases">
        <title>An insight into the sialome of adult female Ixodes ricinus ticks feeding for 6 days.</title>
        <authorList>
            <person name="Perner J."/>
            <person name="Ribeiro J.M.C."/>
        </authorList>
    </citation>
    <scope>NUCLEOTIDE SEQUENCE</scope>
    <source>
        <strain evidence="2">Semi-engorged</strain>
        <tissue evidence="2">Salivary glands</tissue>
    </source>
</reference>
<dbReference type="AlphaFoldDB" id="A0A6B0UQS8"/>
<feature type="chain" id="PRO_5025346774" evidence="1">
    <location>
        <begin position="22"/>
        <end position="126"/>
    </location>
</feature>
<proteinExistence type="predicted"/>
<name>A0A6B0UQS8_IXORI</name>
<feature type="signal peptide" evidence="1">
    <location>
        <begin position="1"/>
        <end position="21"/>
    </location>
</feature>